<feature type="signal peptide" evidence="1">
    <location>
        <begin position="1"/>
        <end position="20"/>
    </location>
</feature>
<name>A0ABW3HBG5_9SPHN</name>
<dbReference type="Proteomes" id="UP001596977">
    <property type="component" value="Unassembled WGS sequence"/>
</dbReference>
<reference evidence="3" key="1">
    <citation type="journal article" date="2019" name="Int. J. Syst. Evol. Microbiol.">
        <title>The Global Catalogue of Microorganisms (GCM) 10K type strain sequencing project: providing services to taxonomists for standard genome sequencing and annotation.</title>
        <authorList>
            <consortium name="The Broad Institute Genomics Platform"/>
            <consortium name="The Broad Institute Genome Sequencing Center for Infectious Disease"/>
            <person name="Wu L."/>
            <person name="Ma J."/>
        </authorList>
    </citation>
    <scope>NUCLEOTIDE SEQUENCE [LARGE SCALE GENOMIC DNA]</scope>
    <source>
        <strain evidence="3">CCUG 62982</strain>
    </source>
</reference>
<dbReference type="RefSeq" id="WP_264945378.1">
    <property type="nucleotide sequence ID" value="NZ_JAPDRA010000008.1"/>
</dbReference>
<evidence type="ECO:0000313" key="3">
    <source>
        <dbReference type="Proteomes" id="UP001596977"/>
    </source>
</evidence>
<evidence type="ECO:0000313" key="2">
    <source>
        <dbReference type="EMBL" id="MFD0947775.1"/>
    </source>
</evidence>
<keyword evidence="3" id="KW-1185">Reference proteome</keyword>
<comment type="caution">
    <text evidence="2">The sequence shown here is derived from an EMBL/GenBank/DDBJ whole genome shotgun (WGS) entry which is preliminary data.</text>
</comment>
<evidence type="ECO:0000256" key="1">
    <source>
        <dbReference type="SAM" id="SignalP"/>
    </source>
</evidence>
<feature type="chain" id="PRO_5047344093" description="Homogentisate 1,2-dioxygenase" evidence="1">
    <location>
        <begin position="21"/>
        <end position="134"/>
    </location>
</feature>
<keyword evidence="1" id="KW-0732">Signal</keyword>
<sequence>MPIAAALSVLLFAQAVPACAATDAALPPALSGWTAPVEAFGPGQAAVLEVKDGTVEIGFRIETAGRYGIALDQGGWIDVTPLGAAAPLKSAGHGHGPECSTIRKIVQFDLQPGVYRVSLTRLTKPQVKLMLVAP</sequence>
<accession>A0ABW3HBG5</accession>
<organism evidence="2 3">
    <name type="scientific">Sphingomonas canadensis</name>
    <dbReference type="NCBI Taxonomy" id="1219257"/>
    <lineage>
        <taxon>Bacteria</taxon>
        <taxon>Pseudomonadati</taxon>
        <taxon>Pseudomonadota</taxon>
        <taxon>Alphaproteobacteria</taxon>
        <taxon>Sphingomonadales</taxon>
        <taxon>Sphingomonadaceae</taxon>
        <taxon>Sphingomonas</taxon>
    </lineage>
</organism>
<proteinExistence type="predicted"/>
<evidence type="ECO:0008006" key="4">
    <source>
        <dbReference type="Google" id="ProtNLM"/>
    </source>
</evidence>
<protein>
    <recommendedName>
        <fullName evidence="4">Homogentisate 1,2-dioxygenase</fullName>
    </recommendedName>
</protein>
<dbReference type="EMBL" id="JBHTJG010000008">
    <property type="protein sequence ID" value="MFD0947775.1"/>
    <property type="molecule type" value="Genomic_DNA"/>
</dbReference>
<gene>
    <name evidence="2" type="ORF">ACFQ1E_15610</name>
</gene>